<feature type="region of interest" description="Disordered" evidence="1">
    <location>
        <begin position="1"/>
        <end position="21"/>
    </location>
</feature>
<comment type="caution">
    <text evidence="2">The sequence shown here is derived from an EMBL/GenBank/DDBJ whole genome shotgun (WGS) entry which is preliminary data.</text>
</comment>
<dbReference type="Proteomes" id="UP000190827">
    <property type="component" value="Unassembled WGS sequence"/>
</dbReference>
<accession>A0ABY1LLT8</accession>
<sequence>MLYDTHPLWDLPPTSPDSTPEEFAEFDRLSADEEAQWTAIYQQIYAGCASPADWWAAAQRYPAIAGLTDTQHLKPEDIRTWCANSLEQPACIGIDEWLASL</sequence>
<evidence type="ECO:0000313" key="2">
    <source>
        <dbReference type="EMBL" id="SKC47468.1"/>
    </source>
</evidence>
<evidence type="ECO:0000313" key="3">
    <source>
        <dbReference type="Proteomes" id="UP000190827"/>
    </source>
</evidence>
<dbReference type="EMBL" id="FUZO01000001">
    <property type="protein sequence ID" value="SKC47468.1"/>
    <property type="molecule type" value="Genomic_DNA"/>
</dbReference>
<gene>
    <name evidence="2" type="ORF">SAMN06295973_1251</name>
</gene>
<name>A0ABY1LLT8_9MICO</name>
<proteinExistence type="predicted"/>
<protein>
    <submittedName>
        <fullName evidence="2">Uncharacterized protein</fullName>
    </submittedName>
</protein>
<evidence type="ECO:0000256" key="1">
    <source>
        <dbReference type="SAM" id="MobiDB-lite"/>
    </source>
</evidence>
<organism evidence="2 3">
    <name type="scientific">Plantibacter cousiniae</name>
    <name type="common">nom. nud.</name>
    <dbReference type="NCBI Taxonomy" id="199709"/>
    <lineage>
        <taxon>Bacteria</taxon>
        <taxon>Bacillati</taxon>
        <taxon>Actinomycetota</taxon>
        <taxon>Actinomycetes</taxon>
        <taxon>Micrococcales</taxon>
        <taxon>Microbacteriaceae</taxon>
        <taxon>Plantibacter</taxon>
    </lineage>
</organism>
<reference evidence="2 3" key="1">
    <citation type="submission" date="2017-02" db="EMBL/GenBank/DDBJ databases">
        <authorList>
            <person name="Varghese N."/>
            <person name="Submissions S."/>
        </authorList>
    </citation>
    <scope>NUCLEOTIDE SEQUENCE [LARGE SCALE GENOMIC DNA]</scope>
    <source>
        <strain evidence="2 3">VKM Ac-1787</strain>
    </source>
</reference>
<keyword evidence="3" id="KW-1185">Reference proteome</keyword>